<gene>
    <name evidence="1" type="ORF">AEK19_MT2153</name>
</gene>
<protein>
    <submittedName>
        <fullName evidence="1">Uncharacterized protein</fullName>
    </submittedName>
</protein>
<name>A0A1Y0B4I6_9LAMI</name>
<accession>A0A1Y0B4I6</accession>
<reference evidence="1" key="1">
    <citation type="submission" date="2017-03" db="EMBL/GenBank/DDBJ databases">
        <title>The mitochondrial genome of the carnivorous plant Utricularia reniformis (Lentibulariaceae): structure, comparative analysis and evolutionary landmarks.</title>
        <authorList>
            <person name="Silva S.R."/>
            <person name="Alvarenga D.O."/>
            <person name="Michael T.P."/>
            <person name="Miranda V.F.O."/>
            <person name="Varani A.M."/>
        </authorList>
    </citation>
    <scope>NUCLEOTIDE SEQUENCE</scope>
</reference>
<proteinExistence type="predicted"/>
<dbReference type="AlphaFoldDB" id="A0A1Y0B4I6"/>
<sequence>MRFSRLAISLEFVLITPHFSFKFSLQLFLDPPVRLGVTPPCTPVGTGQLLVDLNGTDDPLVMGSSSDVSAGPLLSGNGPDWNRVNSLAHGYLPDKPLLLMVSAAIINSLRSEPSWVVNLESVDFPRQELC</sequence>
<dbReference type="EMBL" id="KY774314">
    <property type="protein sequence ID" value="ART32303.1"/>
    <property type="molecule type" value="Genomic_DNA"/>
</dbReference>
<evidence type="ECO:0000313" key="1">
    <source>
        <dbReference type="EMBL" id="ART32303.1"/>
    </source>
</evidence>
<organism evidence="1">
    <name type="scientific">Utricularia reniformis</name>
    <dbReference type="NCBI Taxonomy" id="192314"/>
    <lineage>
        <taxon>Eukaryota</taxon>
        <taxon>Viridiplantae</taxon>
        <taxon>Streptophyta</taxon>
        <taxon>Embryophyta</taxon>
        <taxon>Tracheophyta</taxon>
        <taxon>Spermatophyta</taxon>
        <taxon>Magnoliopsida</taxon>
        <taxon>eudicotyledons</taxon>
        <taxon>Gunneridae</taxon>
        <taxon>Pentapetalae</taxon>
        <taxon>asterids</taxon>
        <taxon>lamiids</taxon>
        <taxon>Lamiales</taxon>
        <taxon>Lentibulariaceae</taxon>
        <taxon>Utricularia</taxon>
    </lineage>
</organism>
<keyword evidence="1" id="KW-0496">Mitochondrion</keyword>
<geneLocation type="mitochondrion" evidence="1"/>